<sequence length="64" mass="7255">MNYSVLRDEEKFAIECDSKTLLKNETRWDTSPSSATVTTSNKTLITSIATITISVKYDRKLLLI</sequence>
<accession>A0A815QZ31</accession>
<gene>
    <name evidence="1" type="ORF">GPM918_LOCUS35422</name>
    <name evidence="2" type="ORF">SRO942_LOCUS36140</name>
</gene>
<comment type="caution">
    <text evidence="1">The sequence shown here is derived from an EMBL/GenBank/DDBJ whole genome shotgun (WGS) entry which is preliminary data.</text>
</comment>
<feature type="non-terminal residue" evidence="1">
    <location>
        <position position="64"/>
    </location>
</feature>
<evidence type="ECO:0000313" key="3">
    <source>
        <dbReference type="Proteomes" id="UP000663829"/>
    </source>
</evidence>
<evidence type="ECO:0000313" key="2">
    <source>
        <dbReference type="EMBL" id="CAF4337949.1"/>
    </source>
</evidence>
<dbReference type="AlphaFoldDB" id="A0A815QZ31"/>
<protein>
    <submittedName>
        <fullName evidence="1">Uncharacterized protein</fullName>
    </submittedName>
</protein>
<reference evidence="1" key="1">
    <citation type="submission" date="2021-02" db="EMBL/GenBank/DDBJ databases">
        <authorList>
            <person name="Nowell W R."/>
        </authorList>
    </citation>
    <scope>NUCLEOTIDE SEQUENCE</scope>
</reference>
<keyword evidence="3" id="KW-1185">Reference proteome</keyword>
<dbReference type="Proteomes" id="UP000663829">
    <property type="component" value="Unassembled WGS sequence"/>
</dbReference>
<dbReference type="EMBL" id="CAJNOQ010020492">
    <property type="protein sequence ID" value="CAF1469894.1"/>
    <property type="molecule type" value="Genomic_DNA"/>
</dbReference>
<dbReference type="EMBL" id="CAJOBC010085960">
    <property type="protein sequence ID" value="CAF4337949.1"/>
    <property type="molecule type" value="Genomic_DNA"/>
</dbReference>
<evidence type="ECO:0000313" key="1">
    <source>
        <dbReference type="EMBL" id="CAF1469894.1"/>
    </source>
</evidence>
<name>A0A815QZ31_9BILA</name>
<organism evidence="1 3">
    <name type="scientific">Didymodactylos carnosus</name>
    <dbReference type="NCBI Taxonomy" id="1234261"/>
    <lineage>
        <taxon>Eukaryota</taxon>
        <taxon>Metazoa</taxon>
        <taxon>Spiralia</taxon>
        <taxon>Gnathifera</taxon>
        <taxon>Rotifera</taxon>
        <taxon>Eurotatoria</taxon>
        <taxon>Bdelloidea</taxon>
        <taxon>Philodinida</taxon>
        <taxon>Philodinidae</taxon>
        <taxon>Didymodactylos</taxon>
    </lineage>
</organism>
<proteinExistence type="predicted"/>
<dbReference type="Proteomes" id="UP000681722">
    <property type="component" value="Unassembled WGS sequence"/>
</dbReference>